<reference evidence="10 11" key="1">
    <citation type="submission" date="2020-07" db="EMBL/GenBank/DDBJ databases">
        <title>Sequencing the genomes of 1000 actinobacteria strains.</title>
        <authorList>
            <person name="Klenk H.-P."/>
        </authorList>
    </citation>
    <scope>NUCLEOTIDE SEQUENCE [LARGE SCALE GENOMIC DNA]</scope>
    <source>
        <strain evidence="10 11">DSM 15165</strain>
    </source>
</reference>
<dbReference type="Pfam" id="PF00528">
    <property type="entry name" value="BPD_transp_1"/>
    <property type="match status" value="1"/>
</dbReference>
<feature type="transmembrane region" description="Helical" evidence="8">
    <location>
        <begin position="69"/>
        <end position="99"/>
    </location>
</feature>
<dbReference type="PANTHER" id="PTHR42929:SF1">
    <property type="entry name" value="INNER MEMBRANE ABC TRANSPORTER PERMEASE PROTEIN YDCU-RELATED"/>
    <property type="match status" value="1"/>
</dbReference>
<feature type="transmembrane region" description="Helical" evidence="8">
    <location>
        <begin position="156"/>
        <end position="182"/>
    </location>
</feature>
<evidence type="ECO:0000313" key="11">
    <source>
        <dbReference type="Proteomes" id="UP000578352"/>
    </source>
</evidence>
<dbReference type="InterPro" id="IPR000515">
    <property type="entry name" value="MetI-like"/>
</dbReference>
<evidence type="ECO:0000256" key="1">
    <source>
        <dbReference type="ARBA" id="ARBA00004651"/>
    </source>
</evidence>
<proteinExistence type="inferred from homology"/>
<dbReference type="CDD" id="cd06261">
    <property type="entry name" value="TM_PBP2"/>
    <property type="match status" value="1"/>
</dbReference>
<evidence type="ECO:0000256" key="5">
    <source>
        <dbReference type="ARBA" id="ARBA00022692"/>
    </source>
</evidence>
<dbReference type="PROSITE" id="PS50928">
    <property type="entry name" value="ABC_TM1"/>
    <property type="match status" value="1"/>
</dbReference>
<keyword evidence="5 8" id="KW-0812">Transmembrane</keyword>
<accession>A0A853D1L1</accession>
<dbReference type="GO" id="GO:0005886">
    <property type="term" value="C:plasma membrane"/>
    <property type="evidence" value="ECO:0007669"/>
    <property type="project" value="UniProtKB-SubCell"/>
</dbReference>
<sequence length="348" mass="36149">MTTAPLSLARRPRRRARGALGTGFLLTPGGLLLVLFALLPLVALLIIGFTNGSGSLTVENFAEMFSSPVYMSLLGRTLLIAFGVTVVSIALAWPAAWALARYTSPRVKPLILGFVIIPYITSQLLLIYGFVSLIQAGGPVMSLLSAIGLADPQASIMYTPAANILMLVQESIPTAILVMYSASEQISGSVLEASRTLGASKGFVFTRVIWPLSTAMIGVNFALTFVQTVGAFAEPAILGGPNGQMLGNTISAQLSAGVHQQFAVAMSLVLLVTSLAIVGGVTGLLTWSRNALSGVSKAGRPKAERVLAQARLAEDALTTQDALANHEVVSTAAPTAASTASPTEGALR</sequence>
<dbReference type="EMBL" id="JACCFL010000001">
    <property type="protein sequence ID" value="NYJ24910.1"/>
    <property type="molecule type" value="Genomic_DNA"/>
</dbReference>
<dbReference type="PANTHER" id="PTHR42929">
    <property type="entry name" value="INNER MEMBRANE ABC TRANSPORTER PERMEASE PROTEIN YDCU-RELATED-RELATED"/>
    <property type="match status" value="1"/>
</dbReference>
<feature type="transmembrane region" description="Helical" evidence="8">
    <location>
        <begin position="262"/>
        <end position="287"/>
    </location>
</feature>
<dbReference type="AlphaFoldDB" id="A0A853D1L1"/>
<evidence type="ECO:0000256" key="8">
    <source>
        <dbReference type="RuleBase" id="RU363032"/>
    </source>
</evidence>
<name>A0A853D1L1_9MICO</name>
<dbReference type="InterPro" id="IPR035906">
    <property type="entry name" value="MetI-like_sf"/>
</dbReference>
<dbReference type="GO" id="GO:0055085">
    <property type="term" value="P:transmembrane transport"/>
    <property type="evidence" value="ECO:0007669"/>
    <property type="project" value="InterPro"/>
</dbReference>
<dbReference type="SUPFAM" id="SSF161098">
    <property type="entry name" value="MetI-like"/>
    <property type="match status" value="1"/>
</dbReference>
<keyword evidence="6 8" id="KW-1133">Transmembrane helix</keyword>
<comment type="similarity">
    <text evidence="2">Belongs to the binding-protein-dependent transport system permease family. CysTW subfamily.</text>
</comment>
<feature type="transmembrane region" description="Helical" evidence="8">
    <location>
        <begin position="111"/>
        <end position="136"/>
    </location>
</feature>
<evidence type="ECO:0000256" key="2">
    <source>
        <dbReference type="ARBA" id="ARBA00007069"/>
    </source>
</evidence>
<evidence type="ECO:0000259" key="9">
    <source>
        <dbReference type="PROSITE" id="PS50928"/>
    </source>
</evidence>
<feature type="domain" description="ABC transmembrane type-1" evidence="9">
    <location>
        <begin position="74"/>
        <end position="281"/>
    </location>
</feature>
<comment type="subcellular location">
    <subcellularLocation>
        <location evidence="1 8">Cell membrane</location>
        <topology evidence="1 8">Multi-pass membrane protein</topology>
    </subcellularLocation>
</comment>
<gene>
    <name evidence="10" type="ORF">HNR13_003197</name>
</gene>
<keyword evidence="4" id="KW-1003">Cell membrane</keyword>
<dbReference type="Gene3D" id="1.10.3720.10">
    <property type="entry name" value="MetI-like"/>
    <property type="match status" value="1"/>
</dbReference>
<keyword evidence="7 8" id="KW-0472">Membrane</keyword>
<feature type="transmembrane region" description="Helical" evidence="8">
    <location>
        <begin position="20"/>
        <end position="49"/>
    </location>
</feature>
<evidence type="ECO:0000256" key="6">
    <source>
        <dbReference type="ARBA" id="ARBA00022989"/>
    </source>
</evidence>
<organism evidence="10 11">
    <name type="scientific">Leifsonia shinshuensis</name>
    <dbReference type="NCBI Taxonomy" id="150026"/>
    <lineage>
        <taxon>Bacteria</taxon>
        <taxon>Bacillati</taxon>
        <taxon>Actinomycetota</taxon>
        <taxon>Actinomycetes</taxon>
        <taxon>Micrococcales</taxon>
        <taxon>Microbacteriaceae</taxon>
        <taxon>Leifsonia</taxon>
    </lineage>
</organism>
<evidence type="ECO:0000256" key="3">
    <source>
        <dbReference type="ARBA" id="ARBA00022448"/>
    </source>
</evidence>
<evidence type="ECO:0000256" key="7">
    <source>
        <dbReference type="ARBA" id="ARBA00023136"/>
    </source>
</evidence>
<keyword evidence="3 8" id="KW-0813">Transport</keyword>
<evidence type="ECO:0000256" key="4">
    <source>
        <dbReference type="ARBA" id="ARBA00022475"/>
    </source>
</evidence>
<protein>
    <submittedName>
        <fullName evidence="10">ABC-type spermidine/putrescine transport system permease subunit I</fullName>
    </submittedName>
</protein>
<evidence type="ECO:0000313" key="10">
    <source>
        <dbReference type="EMBL" id="NYJ24910.1"/>
    </source>
</evidence>
<dbReference type="RefSeq" id="WP_179607361.1">
    <property type="nucleotide sequence ID" value="NZ_BAABEH010000001.1"/>
</dbReference>
<comment type="caution">
    <text evidence="10">The sequence shown here is derived from an EMBL/GenBank/DDBJ whole genome shotgun (WGS) entry which is preliminary data.</text>
</comment>
<dbReference type="Proteomes" id="UP000578352">
    <property type="component" value="Unassembled WGS sequence"/>
</dbReference>
<feature type="transmembrane region" description="Helical" evidence="8">
    <location>
        <begin position="203"/>
        <end position="226"/>
    </location>
</feature>